<feature type="region of interest" description="Disordered" evidence="1">
    <location>
        <begin position="38"/>
        <end position="57"/>
    </location>
</feature>
<evidence type="ECO:0000313" key="2">
    <source>
        <dbReference type="EMBL" id="EEN82557.1"/>
    </source>
</evidence>
<accession>C3JB34</accession>
<protein>
    <submittedName>
        <fullName evidence="2">Uncharacterized protein</fullName>
    </submittedName>
</protein>
<feature type="compositionally biased region" description="Basic and acidic residues" evidence="1">
    <location>
        <begin position="44"/>
        <end position="57"/>
    </location>
</feature>
<feature type="region of interest" description="Disordered" evidence="1">
    <location>
        <begin position="1"/>
        <end position="21"/>
    </location>
</feature>
<sequence>MPRTTKSKTCGRSSPKKQHASAWDSSCHKACLLSLTSSPQAMDGAEKRRENRRMYYI</sequence>
<comment type="caution">
    <text evidence="2">The sequence shown here is derived from an EMBL/GenBank/DDBJ whole genome shotgun (WGS) entry which is preliminary data.</text>
</comment>
<dbReference type="AlphaFoldDB" id="C3JB34"/>
<evidence type="ECO:0000313" key="3">
    <source>
        <dbReference type="Proteomes" id="UP000004295"/>
    </source>
</evidence>
<organism evidence="2 3">
    <name type="scientific">Porphyromonas endodontalis (strain ATCC 35406 / DSM 24491 / JCM 8526 / CCUG 16442 / BCRC 14492 / NCTC 13058 / HG 370)</name>
    <name type="common">Bacteroides endodontalis</name>
    <dbReference type="NCBI Taxonomy" id="553175"/>
    <lineage>
        <taxon>Bacteria</taxon>
        <taxon>Pseudomonadati</taxon>
        <taxon>Bacteroidota</taxon>
        <taxon>Bacteroidia</taxon>
        <taxon>Bacteroidales</taxon>
        <taxon>Porphyromonadaceae</taxon>
        <taxon>Porphyromonas</taxon>
    </lineage>
</organism>
<reference evidence="2 3" key="1">
    <citation type="submission" date="2009-04" db="EMBL/GenBank/DDBJ databases">
        <authorList>
            <person name="Sebastian Y."/>
            <person name="Madupu R."/>
            <person name="Durkin A.S."/>
            <person name="Torralba M."/>
            <person name="Methe B."/>
            <person name="Sutton G.G."/>
            <person name="Strausberg R.L."/>
            <person name="Nelson K.E."/>
        </authorList>
    </citation>
    <scope>NUCLEOTIDE SEQUENCE [LARGE SCALE GENOMIC DNA]</scope>
    <source>
        <strain evidence="3">ATCC 35406 / BCRC 14492 / JCM 8526 / NCTC 13058 / HG 370</strain>
    </source>
</reference>
<keyword evidence="3" id="KW-1185">Reference proteome</keyword>
<name>C3JB34_POREA</name>
<gene>
    <name evidence="2" type="ORF">POREN0001_1476</name>
</gene>
<proteinExistence type="predicted"/>
<evidence type="ECO:0000256" key="1">
    <source>
        <dbReference type="SAM" id="MobiDB-lite"/>
    </source>
</evidence>
<dbReference type="Proteomes" id="UP000004295">
    <property type="component" value="Unassembled WGS sequence"/>
</dbReference>
<dbReference type="EMBL" id="ACNN01000024">
    <property type="protein sequence ID" value="EEN82557.1"/>
    <property type="molecule type" value="Genomic_DNA"/>
</dbReference>
<dbReference type="STRING" id="553175.POREN0001_1476"/>